<dbReference type="KEGG" id="atm:ANT_26920"/>
<sequence>MESLYQQVTLRLRDEGGRMTSQRRLILQALEELGGHPTAEEIYRHVSRQSPGINLSTVYRTLNWLEENGFIAPRWFEEERRRERFEPAVLTAPSRHPTPFHFRCRSCNRILEFADPRMEEIVKQFERHTGAQVKDVELTFYGLCQACARMEAHLVTADQQPKAIKR</sequence>
<keyword evidence="4" id="KW-0805">Transcription regulation</keyword>
<keyword evidence="2" id="KW-0678">Repressor</keyword>
<dbReference type="Gene3D" id="3.30.1490.190">
    <property type="match status" value="1"/>
</dbReference>
<dbReference type="Gene3D" id="1.10.10.10">
    <property type="entry name" value="Winged helix-like DNA-binding domain superfamily/Winged helix DNA-binding domain"/>
    <property type="match status" value="1"/>
</dbReference>
<accession>E8N0G9</accession>
<keyword evidence="5" id="KW-0238">DNA-binding</keyword>
<dbReference type="CDD" id="cd07153">
    <property type="entry name" value="Fur_like"/>
    <property type="match status" value="1"/>
</dbReference>
<comment type="cofactor">
    <cofactor evidence="7">
        <name>Zn(2+)</name>
        <dbReference type="ChEBI" id="CHEBI:29105"/>
    </cofactor>
    <text evidence="7">Binds 1 zinc ion per subunit.</text>
</comment>
<dbReference type="InterPro" id="IPR036390">
    <property type="entry name" value="WH_DNA-bd_sf"/>
</dbReference>
<proteinExistence type="inferred from homology"/>
<dbReference type="InterPro" id="IPR043135">
    <property type="entry name" value="Fur_C"/>
</dbReference>
<dbReference type="GO" id="GO:0000976">
    <property type="term" value="F:transcription cis-regulatory region binding"/>
    <property type="evidence" value="ECO:0007669"/>
    <property type="project" value="TreeGrafter"/>
</dbReference>
<comment type="cofactor">
    <cofactor evidence="8">
        <name>Mn(2+)</name>
        <dbReference type="ChEBI" id="CHEBI:29035"/>
    </cofactor>
    <cofactor evidence="8">
        <name>Fe(2+)</name>
        <dbReference type="ChEBI" id="CHEBI:29033"/>
    </cofactor>
    <text evidence="8">Binds 1 Mn(2+) or Fe(2+) ion per subunit.</text>
</comment>
<dbReference type="EMBL" id="AP012029">
    <property type="protein sequence ID" value="BAJ64718.1"/>
    <property type="molecule type" value="Genomic_DNA"/>
</dbReference>
<feature type="binding site" evidence="8">
    <location>
        <position position="119"/>
    </location>
    <ligand>
        <name>Fe cation</name>
        <dbReference type="ChEBI" id="CHEBI:24875"/>
    </ligand>
</feature>
<evidence type="ECO:0000256" key="7">
    <source>
        <dbReference type="PIRSR" id="PIRSR602481-1"/>
    </source>
</evidence>
<dbReference type="GO" id="GO:0003700">
    <property type="term" value="F:DNA-binding transcription factor activity"/>
    <property type="evidence" value="ECO:0007669"/>
    <property type="project" value="InterPro"/>
</dbReference>
<evidence type="ECO:0000256" key="6">
    <source>
        <dbReference type="ARBA" id="ARBA00023163"/>
    </source>
</evidence>
<dbReference type="GO" id="GO:1900376">
    <property type="term" value="P:regulation of secondary metabolite biosynthetic process"/>
    <property type="evidence" value="ECO:0007669"/>
    <property type="project" value="TreeGrafter"/>
</dbReference>
<dbReference type="InterPro" id="IPR036388">
    <property type="entry name" value="WH-like_DNA-bd_sf"/>
</dbReference>
<dbReference type="AlphaFoldDB" id="E8N0G9"/>
<dbReference type="GO" id="GO:0008270">
    <property type="term" value="F:zinc ion binding"/>
    <property type="evidence" value="ECO:0007669"/>
    <property type="project" value="TreeGrafter"/>
</dbReference>
<dbReference type="HOGENOM" id="CLU_096072_3_1_0"/>
<evidence type="ECO:0000313" key="9">
    <source>
        <dbReference type="EMBL" id="BAJ64718.1"/>
    </source>
</evidence>
<evidence type="ECO:0000256" key="1">
    <source>
        <dbReference type="ARBA" id="ARBA00007957"/>
    </source>
</evidence>
<dbReference type="SUPFAM" id="SSF46785">
    <property type="entry name" value="Winged helix' DNA-binding domain"/>
    <property type="match status" value="1"/>
</dbReference>
<keyword evidence="8" id="KW-0408">Iron</keyword>
<dbReference type="InterPro" id="IPR002481">
    <property type="entry name" value="FUR"/>
</dbReference>
<dbReference type="Proteomes" id="UP000008922">
    <property type="component" value="Chromosome"/>
</dbReference>
<organism evidence="9 10">
    <name type="scientific">Anaerolinea thermophila (strain DSM 14523 / JCM 11388 / NBRC 100420 / UNI-1)</name>
    <dbReference type="NCBI Taxonomy" id="926569"/>
    <lineage>
        <taxon>Bacteria</taxon>
        <taxon>Bacillati</taxon>
        <taxon>Chloroflexota</taxon>
        <taxon>Anaerolineae</taxon>
        <taxon>Anaerolineales</taxon>
        <taxon>Anaerolineaceae</taxon>
        <taxon>Anaerolinea</taxon>
    </lineage>
</organism>
<dbReference type="Pfam" id="PF01475">
    <property type="entry name" value="FUR"/>
    <property type="match status" value="1"/>
</dbReference>
<evidence type="ECO:0000256" key="3">
    <source>
        <dbReference type="ARBA" id="ARBA00022833"/>
    </source>
</evidence>
<feature type="binding site" evidence="7">
    <location>
        <position position="104"/>
    </location>
    <ligand>
        <name>Zn(2+)</name>
        <dbReference type="ChEBI" id="CHEBI:29105"/>
    </ligand>
</feature>
<feature type="binding site" evidence="7">
    <location>
        <position position="147"/>
    </location>
    <ligand>
        <name>Zn(2+)</name>
        <dbReference type="ChEBI" id="CHEBI:29105"/>
    </ligand>
</feature>
<evidence type="ECO:0000256" key="8">
    <source>
        <dbReference type="PIRSR" id="PIRSR602481-2"/>
    </source>
</evidence>
<keyword evidence="7" id="KW-0479">Metal-binding</keyword>
<dbReference type="OrthoDB" id="8659436at2"/>
<dbReference type="RefSeq" id="WP_013561070.1">
    <property type="nucleotide sequence ID" value="NC_014960.1"/>
</dbReference>
<dbReference type="GO" id="GO:0045892">
    <property type="term" value="P:negative regulation of DNA-templated transcription"/>
    <property type="evidence" value="ECO:0007669"/>
    <property type="project" value="TreeGrafter"/>
</dbReference>
<dbReference type="InParanoid" id="E8N0G9"/>
<keyword evidence="6" id="KW-0804">Transcription</keyword>
<feature type="binding site" evidence="7">
    <location>
        <position position="144"/>
    </location>
    <ligand>
        <name>Zn(2+)</name>
        <dbReference type="ChEBI" id="CHEBI:29105"/>
    </ligand>
</feature>
<dbReference type="PANTHER" id="PTHR33202">
    <property type="entry name" value="ZINC UPTAKE REGULATION PROTEIN"/>
    <property type="match status" value="1"/>
</dbReference>
<gene>
    <name evidence="9" type="ordered locus">ANT_26920</name>
</gene>
<keyword evidence="3 7" id="KW-0862">Zinc</keyword>
<name>E8N0G9_ANATU</name>
<dbReference type="STRING" id="926569.ANT_26920"/>
<evidence type="ECO:0000256" key="2">
    <source>
        <dbReference type="ARBA" id="ARBA00022491"/>
    </source>
</evidence>
<comment type="similarity">
    <text evidence="1">Belongs to the Fur family.</text>
</comment>
<evidence type="ECO:0000313" key="10">
    <source>
        <dbReference type="Proteomes" id="UP000008922"/>
    </source>
</evidence>
<protein>
    <submittedName>
        <fullName evidence="9">Fur family transcriptional regulator</fullName>
    </submittedName>
</protein>
<feature type="binding site" evidence="7">
    <location>
        <position position="107"/>
    </location>
    <ligand>
        <name>Zn(2+)</name>
        <dbReference type="ChEBI" id="CHEBI:29105"/>
    </ligand>
</feature>
<reference evidence="9 10" key="1">
    <citation type="submission" date="2010-12" db="EMBL/GenBank/DDBJ databases">
        <title>Whole genome sequence of Anaerolinea thermophila UNI-1.</title>
        <authorList>
            <person name="Narita-Yamada S."/>
            <person name="Kishi E."/>
            <person name="Watanabe Y."/>
            <person name="Takasaki K."/>
            <person name="Ankai A."/>
            <person name="Oguchi A."/>
            <person name="Fukui S."/>
            <person name="Takahashi M."/>
            <person name="Yashiro I."/>
            <person name="Hosoyama A."/>
            <person name="Sekiguchi Y."/>
            <person name="Hanada S."/>
            <person name="Fujita N."/>
        </authorList>
    </citation>
    <scope>NUCLEOTIDE SEQUENCE [LARGE SCALE GENOMIC DNA]</scope>
    <source>
        <strain evidence="10">DSM 14523 / JCM 11388 / NBRC 100420 / UNI-1</strain>
    </source>
</reference>
<evidence type="ECO:0000256" key="5">
    <source>
        <dbReference type="ARBA" id="ARBA00023125"/>
    </source>
</evidence>
<keyword evidence="10" id="KW-1185">Reference proteome</keyword>
<dbReference type="eggNOG" id="COG0735">
    <property type="taxonomic scope" value="Bacteria"/>
</dbReference>
<dbReference type="PANTHER" id="PTHR33202:SF7">
    <property type="entry name" value="FERRIC UPTAKE REGULATION PROTEIN"/>
    <property type="match status" value="1"/>
</dbReference>
<evidence type="ECO:0000256" key="4">
    <source>
        <dbReference type="ARBA" id="ARBA00023015"/>
    </source>
</evidence>